<dbReference type="RefSeq" id="WP_172147257.1">
    <property type="nucleotide sequence ID" value="NZ_JAAIIJ010000043.1"/>
</dbReference>
<evidence type="ECO:0000313" key="1">
    <source>
        <dbReference type="EMBL" id="NMN02842.1"/>
    </source>
</evidence>
<keyword evidence="2" id="KW-1185">Reference proteome</keyword>
<dbReference type="EMBL" id="JAAIIJ010000043">
    <property type="protein sequence ID" value="NMN02842.1"/>
    <property type="molecule type" value="Genomic_DNA"/>
</dbReference>
<protein>
    <submittedName>
        <fullName evidence="1">Uncharacterized protein</fullName>
    </submittedName>
</protein>
<accession>A0ABX1T1D6</accession>
<evidence type="ECO:0000313" key="2">
    <source>
        <dbReference type="Proteomes" id="UP000553756"/>
    </source>
</evidence>
<organism evidence="1 2">
    <name type="scientific">Bifidobacterium panos</name>
    <dbReference type="NCBI Taxonomy" id="2675321"/>
    <lineage>
        <taxon>Bacteria</taxon>
        <taxon>Bacillati</taxon>
        <taxon>Actinomycetota</taxon>
        <taxon>Actinomycetes</taxon>
        <taxon>Bifidobacteriales</taxon>
        <taxon>Bifidobacteriaceae</taxon>
        <taxon>Bifidobacterium</taxon>
    </lineage>
</organism>
<sequence length="95" mass="11014">MSVASREAEERYPRLVHEGTDCYQQVYDSRDLQEAYERGRTAPLADEEIEAAAVMLFGLFSDAEYRFDEVSGRERARYRAYAQIVLNEARKAVEK</sequence>
<reference evidence="1 2" key="1">
    <citation type="submission" date="2020-02" db="EMBL/GenBank/DDBJ databases">
        <title>Characterization of phylogenetic diversity of novel bifidobacterial species isolated in Czech ZOOs.</title>
        <authorList>
            <person name="Lugli G.A."/>
            <person name="Vera N.B."/>
            <person name="Ventura M."/>
        </authorList>
    </citation>
    <scope>NUCLEOTIDE SEQUENCE [LARGE SCALE GENOMIC DNA]</scope>
    <source>
        <strain evidence="1 2">DSM 109963</strain>
    </source>
</reference>
<name>A0ABX1T1D6_9BIFI</name>
<dbReference type="Proteomes" id="UP000553756">
    <property type="component" value="Unassembled WGS sequence"/>
</dbReference>
<comment type="caution">
    <text evidence="1">The sequence shown here is derived from an EMBL/GenBank/DDBJ whole genome shotgun (WGS) entry which is preliminary data.</text>
</comment>
<gene>
    <name evidence="1" type="ORF">G1C94_1464</name>
</gene>
<proteinExistence type="predicted"/>